<dbReference type="SMART" id="SM00829">
    <property type="entry name" value="PKS_ER"/>
    <property type="match status" value="1"/>
</dbReference>
<comment type="similarity">
    <text evidence="4">Belongs to the zinc-containing alcohol dehydrogenase family.</text>
</comment>
<dbReference type="InterPro" id="IPR011032">
    <property type="entry name" value="GroES-like_sf"/>
</dbReference>
<proteinExistence type="inferred from homology"/>
<dbReference type="PROSITE" id="PS00059">
    <property type="entry name" value="ADH_ZINC"/>
    <property type="match status" value="1"/>
</dbReference>
<dbReference type="InterPro" id="IPR013154">
    <property type="entry name" value="ADH-like_N"/>
</dbReference>
<evidence type="ECO:0000256" key="3">
    <source>
        <dbReference type="ARBA" id="ARBA00023002"/>
    </source>
</evidence>
<dbReference type="GO" id="GO:0016491">
    <property type="term" value="F:oxidoreductase activity"/>
    <property type="evidence" value="ECO:0007669"/>
    <property type="project" value="UniProtKB-KW"/>
</dbReference>
<dbReference type="InterPro" id="IPR002328">
    <property type="entry name" value="ADH_Zn_CS"/>
</dbReference>
<dbReference type="InterPro" id="IPR020843">
    <property type="entry name" value="ER"/>
</dbReference>
<dbReference type="AlphaFoldDB" id="A0A1B2DUQ1"/>
<dbReference type="RefSeq" id="WP_099476521.1">
    <property type="nucleotide sequence ID" value="NZ_CP016809.1"/>
</dbReference>
<keyword evidence="1 4" id="KW-0479">Metal-binding</keyword>
<accession>A0A1B2DUQ1</accession>
<organism evidence="6">
    <name type="scientific">Paenibacillus ihbetae</name>
    <dbReference type="NCBI Taxonomy" id="1870820"/>
    <lineage>
        <taxon>Bacteria</taxon>
        <taxon>Bacillati</taxon>
        <taxon>Bacillota</taxon>
        <taxon>Bacilli</taxon>
        <taxon>Bacillales</taxon>
        <taxon>Paenibacillaceae</taxon>
        <taxon>Paenibacillus</taxon>
    </lineage>
</organism>
<evidence type="ECO:0000259" key="5">
    <source>
        <dbReference type="SMART" id="SM00829"/>
    </source>
</evidence>
<dbReference type="InterPro" id="IPR050129">
    <property type="entry name" value="Zn_alcohol_dh"/>
</dbReference>
<name>A0A1B2DUQ1_9BACL</name>
<keyword evidence="3" id="KW-0560">Oxidoreductase</keyword>
<protein>
    <submittedName>
        <fullName evidence="6">Zn-dependent alcohol dehydrogenase</fullName>
    </submittedName>
</protein>
<dbReference type="InterPro" id="IPR013149">
    <property type="entry name" value="ADH-like_C"/>
</dbReference>
<dbReference type="Pfam" id="PF00107">
    <property type="entry name" value="ADH_zinc_N"/>
    <property type="match status" value="1"/>
</dbReference>
<dbReference type="Pfam" id="PF08240">
    <property type="entry name" value="ADH_N"/>
    <property type="match status" value="1"/>
</dbReference>
<evidence type="ECO:0000256" key="2">
    <source>
        <dbReference type="ARBA" id="ARBA00022833"/>
    </source>
</evidence>
<dbReference type="KEGG" id="pib:BBD41_01825"/>
<dbReference type="InterPro" id="IPR036291">
    <property type="entry name" value="NAD(P)-bd_dom_sf"/>
</dbReference>
<evidence type="ECO:0000313" key="6">
    <source>
        <dbReference type="EMBL" id="ANY71417.1"/>
    </source>
</evidence>
<gene>
    <name evidence="6" type="ORF">BBD41_01825</name>
</gene>
<dbReference type="SUPFAM" id="SSF51735">
    <property type="entry name" value="NAD(P)-binding Rossmann-fold domains"/>
    <property type="match status" value="1"/>
</dbReference>
<dbReference type="EMBL" id="CP016809">
    <property type="protein sequence ID" value="ANY71417.1"/>
    <property type="molecule type" value="Genomic_DNA"/>
</dbReference>
<keyword evidence="2 4" id="KW-0862">Zinc</keyword>
<feature type="domain" description="Enoyl reductase (ER)" evidence="5">
    <location>
        <begin position="8"/>
        <end position="344"/>
    </location>
</feature>
<dbReference type="PANTHER" id="PTHR43401">
    <property type="entry name" value="L-THREONINE 3-DEHYDROGENASE"/>
    <property type="match status" value="1"/>
</dbReference>
<dbReference type="SUPFAM" id="SSF50129">
    <property type="entry name" value="GroES-like"/>
    <property type="match status" value="1"/>
</dbReference>
<dbReference type="Gene3D" id="3.90.180.10">
    <property type="entry name" value="Medium-chain alcohol dehydrogenases, catalytic domain"/>
    <property type="match status" value="1"/>
</dbReference>
<dbReference type="GO" id="GO:0008270">
    <property type="term" value="F:zinc ion binding"/>
    <property type="evidence" value="ECO:0007669"/>
    <property type="project" value="InterPro"/>
</dbReference>
<evidence type="ECO:0000256" key="4">
    <source>
        <dbReference type="RuleBase" id="RU361277"/>
    </source>
</evidence>
<reference evidence="6" key="1">
    <citation type="submission" date="2016-08" db="EMBL/GenBank/DDBJ databases">
        <title>Complete Genome Seqeunce of Paenibacillus sp. nov. IHBB 9852 from high altitute lake of Indian trans-Himalayas.</title>
        <authorList>
            <person name="Kiran S."/>
            <person name="Swarnkar M.K."/>
            <person name="Rana A."/>
            <person name="Tewari R."/>
            <person name="Gulati A."/>
        </authorList>
    </citation>
    <scope>NUCLEOTIDE SEQUENCE [LARGE SCALE GENOMIC DNA]</scope>
    <source>
        <strain evidence="6">IHBB 9852</strain>
    </source>
</reference>
<dbReference type="Gene3D" id="3.40.50.720">
    <property type="entry name" value="NAD(P)-binding Rossmann-like Domain"/>
    <property type="match status" value="1"/>
</dbReference>
<evidence type="ECO:0000256" key="1">
    <source>
        <dbReference type="ARBA" id="ARBA00022723"/>
    </source>
</evidence>
<sequence length="347" mass="37244">MQAARLYGQNDVRVLDVPKPAIGEDEVLLQVKCAGICGTDLRMIKNGSPYIGEDSPRILGHELSGVLCEVGGAVEGYECGMRVAVAPNMGCGICESCVRADYHLCAKYKALGVQLDGGFAEYVRIPASAVRFGNIAVLPSHVTFEQATLIEPLSCVYNGLLQSPVHLGDDVLIIGAGPIGIMYALLAKHSGAGRVFIANRSHERLRLCREIDDSLITLPAEGLTEEIDRLTGGRGVDMCVTANPSPESQQLAIELTAMNGRINFFGGLPQQMSGVELHTNRIHYKQISVTGSTKANNHHFRKTLQLIASGLLDADRLISRRFPLSGTQEALAYAGSSLGIKTLIGFE</sequence>
<dbReference type="PANTHER" id="PTHR43401:SF2">
    <property type="entry name" value="L-THREONINE 3-DEHYDROGENASE"/>
    <property type="match status" value="1"/>
</dbReference>
<comment type="cofactor">
    <cofactor evidence="4">
        <name>Zn(2+)</name>
        <dbReference type="ChEBI" id="CHEBI:29105"/>
    </cofactor>
</comment>